<sequence length="873" mass="96432">MLYPENEHARLQYLHDLQILDTPAEPAFDRLTALAAELLEVPIVLVSLADAERQWFKSRFGLDACQSGRDLSFCNQTLLQGTPLVVEDAAADPRFAHSPLVTGAPHIRFYAGIPLRPDGQHVLGTLCAIDTRPRQIDAARLRQLEALAGQVEELLKLHQQRRLLDRESLYSSQQAARYEAIGRGAAAGIVRIDSRGRISEINDFALGLLGYRREELLGENVSRLMPMRWAVDHDQYLHNYLSSGEARIIGKGRRVEALHRDGHTIPVHLAVSEVRYEDGSDARDFIGILSDLSEVQTANALLDKQQHLLGVLHRGLTDYRALMSGNSLWTFLKHALRELTNSDYALIGEVLNLDGQAALKIHAISDLTWDEPSRALLERLRAGEMLLDNPHSLLGQVFAGGQTIVCNDLPDDPRRTGFPPGHPPLHNYLGVPILDQGEVIGMFAIANGRQPYSDELVEWLEPFTSTCALLIKLYRQLHERENFTEQLRRARDQAEEASRAKSEFLSSMSHELRTPLNAILGFAQLLSTSQKHPLNERQQRQVEQIYKSGNHLLNLINEVLDLARIEAGHINLSIEHIRLADVLDDACSTLAPIAEQHGIALRPSTAHCSAWVEADYTRLKQVLINLITNAIKYNRPQGSVRIDCRVERDCARIRIADNGVGIAADKLDQLFQPFNRLGAENGSIEGTGVGLALTKKILEQMRGRIGVDSQEGVGSEFWFELPLAAAPQASDEGAAESVAAPVETAAAASFQVLYIEDNPANQRLLIELFEDLDGFALNCAHSAELGLELACSQRPDLILLDINLPGMNGYQAMAILARNPATQAIPVIALSANAMPADLRQAKAAGFADYLTKPLDIARLLAVLDTFAQQEAP</sequence>
<dbReference type="SUPFAM" id="SSF55781">
    <property type="entry name" value="GAF domain-like"/>
    <property type="match status" value="2"/>
</dbReference>
<accession>A0A1H2GEZ7</accession>
<dbReference type="PANTHER" id="PTHR43047">
    <property type="entry name" value="TWO-COMPONENT HISTIDINE PROTEIN KINASE"/>
    <property type="match status" value="1"/>
</dbReference>
<keyword evidence="7" id="KW-0418">Kinase</keyword>
<dbReference type="SMART" id="SM00091">
    <property type="entry name" value="PAS"/>
    <property type="match status" value="1"/>
</dbReference>
<dbReference type="SUPFAM" id="SSF55785">
    <property type="entry name" value="PYP-like sensor domain (PAS domain)"/>
    <property type="match status" value="1"/>
</dbReference>
<dbReference type="AlphaFoldDB" id="A0A1H2GEZ7"/>
<dbReference type="GO" id="GO:0005886">
    <property type="term" value="C:plasma membrane"/>
    <property type="evidence" value="ECO:0007669"/>
    <property type="project" value="UniProtKB-ARBA"/>
</dbReference>
<dbReference type="CDD" id="cd00082">
    <property type="entry name" value="HisKA"/>
    <property type="match status" value="1"/>
</dbReference>
<evidence type="ECO:0000256" key="9">
    <source>
        <dbReference type="ARBA" id="ARBA00023012"/>
    </source>
</evidence>
<dbReference type="Gene3D" id="3.40.50.2300">
    <property type="match status" value="1"/>
</dbReference>
<evidence type="ECO:0000259" key="14">
    <source>
        <dbReference type="PROSITE" id="PS50112"/>
    </source>
</evidence>
<dbReference type="Pfam" id="PF01590">
    <property type="entry name" value="GAF"/>
    <property type="match status" value="1"/>
</dbReference>
<evidence type="ECO:0000259" key="13">
    <source>
        <dbReference type="PROSITE" id="PS50110"/>
    </source>
</evidence>
<feature type="modified residue" description="4-aspartylphosphate" evidence="11">
    <location>
        <position position="801"/>
    </location>
</feature>
<evidence type="ECO:0000256" key="3">
    <source>
        <dbReference type="ARBA" id="ARBA00012438"/>
    </source>
</evidence>
<evidence type="ECO:0000256" key="10">
    <source>
        <dbReference type="ARBA" id="ARBA00023136"/>
    </source>
</evidence>
<reference evidence="17" key="1">
    <citation type="submission" date="2016-10" db="EMBL/GenBank/DDBJ databases">
        <authorList>
            <person name="Varghese N."/>
            <person name="Submissions S."/>
        </authorList>
    </citation>
    <scope>NUCLEOTIDE SEQUENCE [LARGE SCALE GENOMIC DNA]</scope>
    <source>
        <strain evidence="17">CCTCC 2012022</strain>
    </source>
</reference>
<dbReference type="Pfam" id="PF00072">
    <property type="entry name" value="Response_reg"/>
    <property type="match status" value="1"/>
</dbReference>
<dbReference type="InterPro" id="IPR000700">
    <property type="entry name" value="PAS-assoc_C"/>
</dbReference>
<evidence type="ECO:0000259" key="12">
    <source>
        <dbReference type="PROSITE" id="PS50109"/>
    </source>
</evidence>
<evidence type="ECO:0000256" key="4">
    <source>
        <dbReference type="ARBA" id="ARBA00022553"/>
    </source>
</evidence>
<name>A0A1H2GEZ7_9GAMM</name>
<dbReference type="PROSITE" id="PS50110">
    <property type="entry name" value="RESPONSE_REGULATORY"/>
    <property type="match status" value="1"/>
</dbReference>
<evidence type="ECO:0000256" key="1">
    <source>
        <dbReference type="ARBA" id="ARBA00000085"/>
    </source>
</evidence>
<dbReference type="GO" id="GO:0006355">
    <property type="term" value="P:regulation of DNA-templated transcription"/>
    <property type="evidence" value="ECO:0007669"/>
    <property type="project" value="InterPro"/>
</dbReference>
<dbReference type="InterPro" id="IPR001789">
    <property type="entry name" value="Sig_transdc_resp-reg_receiver"/>
</dbReference>
<evidence type="ECO:0000313" key="17">
    <source>
        <dbReference type="Proteomes" id="UP000243063"/>
    </source>
</evidence>
<dbReference type="Gene3D" id="3.30.450.20">
    <property type="entry name" value="PAS domain"/>
    <property type="match status" value="1"/>
</dbReference>
<dbReference type="SMART" id="SM00388">
    <property type="entry name" value="HisKA"/>
    <property type="match status" value="1"/>
</dbReference>
<keyword evidence="5" id="KW-0808">Transferase</keyword>
<dbReference type="InterPro" id="IPR013767">
    <property type="entry name" value="PAS_fold"/>
</dbReference>
<proteinExistence type="predicted"/>
<dbReference type="InterPro" id="IPR011006">
    <property type="entry name" value="CheY-like_superfamily"/>
</dbReference>
<dbReference type="Proteomes" id="UP000243063">
    <property type="component" value="Chromosome I"/>
</dbReference>
<dbReference type="InterPro" id="IPR035965">
    <property type="entry name" value="PAS-like_dom_sf"/>
</dbReference>
<dbReference type="Pfam" id="PF02518">
    <property type="entry name" value="HATPase_c"/>
    <property type="match status" value="1"/>
</dbReference>
<organism evidence="16 17">
    <name type="scientific">Geopseudomonas guangdongensis</name>
    <dbReference type="NCBI Taxonomy" id="1245526"/>
    <lineage>
        <taxon>Bacteria</taxon>
        <taxon>Pseudomonadati</taxon>
        <taxon>Pseudomonadota</taxon>
        <taxon>Gammaproteobacteria</taxon>
        <taxon>Pseudomonadales</taxon>
        <taxon>Pseudomonadaceae</taxon>
        <taxon>Geopseudomonas</taxon>
    </lineage>
</organism>
<evidence type="ECO:0000256" key="7">
    <source>
        <dbReference type="ARBA" id="ARBA00022777"/>
    </source>
</evidence>
<dbReference type="Gene3D" id="1.10.287.130">
    <property type="match status" value="1"/>
</dbReference>
<dbReference type="CDD" id="cd00130">
    <property type="entry name" value="PAS"/>
    <property type="match status" value="1"/>
</dbReference>
<dbReference type="FunFam" id="3.30.565.10:FF:000006">
    <property type="entry name" value="Sensor histidine kinase WalK"/>
    <property type="match status" value="1"/>
</dbReference>
<dbReference type="SMART" id="SM00065">
    <property type="entry name" value="GAF"/>
    <property type="match status" value="2"/>
</dbReference>
<evidence type="ECO:0000256" key="8">
    <source>
        <dbReference type="ARBA" id="ARBA00022840"/>
    </source>
</evidence>
<dbReference type="SUPFAM" id="SSF52172">
    <property type="entry name" value="CheY-like"/>
    <property type="match status" value="1"/>
</dbReference>
<dbReference type="RefSeq" id="WP_090213674.1">
    <property type="nucleotide sequence ID" value="NZ_LT629780.1"/>
</dbReference>
<evidence type="ECO:0000259" key="15">
    <source>
        <dbReference type="PROSITE" id="PS50113"/>
    </source>
</evidence>
<dbReference type="PROSITE" id="PS50109">
    <property type="entry name" value="HIS_KIN"/>
    <property type="match status" value="1"/>
</dbReference>
<dbReference type="Gene3D" id="3.30.450.40">
    <property type="match status" value="2"/>
</dbReference>
<dbReference type="GO" id="GO:0005524">
    <property type="term" value="F:ATP binding"/>
    <property type="evidence" value="ECO:0007669"/>
    <property type="project" value="UniProtKB-KW"/>
</dbReference>
<evidence type="ECO:0000256" key="11">
    <source>
        <dbReference type="PROSITE-ProRule" id="PRU00169"/>
    </source>
</evidence>
<dbReference type="InterPro" id="IPR000014">
    <property type="entry name" value="PAS"/>
</dbReference>
<dbReference type="PRINTS" id="PR00344">
    <property type="entry name" value="BCTRLSENSOR"/>
</dbReference>
<dbReference type="InterPro" id="IPR005467">
    <property type="entry name" value="His_kinase_dom"/>
</dbReference>
<feature type="domain" description="Response regulatory" evidence="13">
    <location>
        <begin position="751"/>
        <end position="868"/>
    </location>
</feature>
<keyword evidence="6" id="KW-0547">Nucleotide-binding</keyword>
<dbReference type="CDD" id="cd16922">
    <property type="entry name" value="HATPase_EvgS-ArcB-TorS-like"/>
    <property type="match status" value="1"/>
</dbReference>
<dbReference type="PROSITE" id="PS50113">
    <property type="entry name" value="PAC"/>
    <property type="match status" value="1"/>
</dbReference>
<dbReference type="EMBL" id="LT629780">
    <property type="protein sequence ID" value="SDU18165.1"/>
    <property type="molecule type" value="Genomic_DNA"/>
</dbReference>
<dbReference type="OrthoDB" id="9812358at2"/>
<dbReference type="EC" id="2.7.13.3" evidence="3"/>
<comment type="catalytic activity">
    <reaction evidence="1">
        <text>ATP + protein L-histidine = ADP + protein N-phospho-L-histidine.</text>
        <dbReference type="EC" id="2.7.13.3"/>
    </reaction>
</comment>
<comment type="subcellular location">
    <subcellularLocation>
        <location evidence="2">Membrane</location>
    </subcellularLocation>
</comment>
<dbReference type="InterPro" id="IPR029016">
    <property type="entry name" value="GAF-like_dom_sf"/>
</dbReference>
<dbReference type="Pfam" id="PF13185">
    <property type="entry name" value="GAF_2"/>
    <property type="match status" value="1"/>
</dbReference>
<dbReference type="InterPro" id="IPR036890">
    <property type="entry name" value="HATPase_C_sf"/>
</dbReference>
<keyword evidence="4 11" id="KW-0597">Phosphoprotein</keyword>
<dbReference type="PROSITE" id="PS50112">
    <property type="entry name" value="PAS"/>
    <property type="match status" value="1"/>
</dbReference>
<dbReference type="SUPFAM" id="SSF55874">
    <property type="entry name" value="ATPase domain of HSP90 chaperone/DNA topoisomerase II/histidine kinase"/>
    <property type="match status" value="1"/>
</dbReference>
<dbReference type="Pfam" id="PF00989">
    <property type="entry name" value="PAS"/>
    <property type="match status" value="1"/>
</dbReference>
<dbReference type="SMART" id="SM00448">
    <property type="entry name" value="REC"/>
    <property type="match status" value="1"/>
</dbReference>
<dbReference type="NCBIfam" id="TIGR00229">
    <property type="entry name" value="sensory_box"/>
    <property type="match status" value="1"/>
</dbReference>
<dbReference type="InterPro" id="IPR003661">
    <property type="entry name" value="HisK_dim/P_dom"/>
</dbReference>
<dbReference type="InterPro" id="IPR004358">
    <property type="entry name" value="Sig_transdc_His_kin-like_C"/>
</dbReference>
<evidence type="ECO:0000313" key="16">
    <source>
        <dbReference type="EMBL" id="SDU18165.1"/>
    </source>
</evidence>
<dbReference type="STRING" id="1245526.SAMN05216580_1751"/>
<keyword evidence="8" id="KW-0067">ATP-binding</keyword>
<dbReference type="Pfam" id="PF00512">
    <property type="entry name" value="HisKA"/>
    <property type="match status" value="1"/>
</dbReference>
<evidence type="ECO:0000256" key="6">
    <source>
        <dbReference type="ARBA" id="ARBA00022741"/>
    </source>
</evidence>
<dbReference type="SMART" id="SM00387">
    <property type="entry name" value="HATPase_c"/>
    <property type="match status" value="1"/>
</dbReference>
<keyword evidence="10" id="KW-0472">Membrane</keyword>
<dbReference type="Gene3D" id="3.30.565.10">
    <property type="entry name" value="Histidine kinase-like ATPase, C-terminal domain"/>
    <property type="match status" value="1"/>
</dbReference>
<evidence type="ECO:0000256" key="2">
    <source>
        <dbReference type="ARBA" id="ARBA00004370"/>
    </source>
</evidence>
<evidence type="ECO:0000256" key="5">
    <source>
        <dbReference type="ARBA" id="ARBA00022679"/>
    </source>
</evidence>
<dbReference type="SUPFAM" id="SSF47384">
    <property type="entry name" value="Homodimeric domain of signal transducing histidine kinase"/>
    <property type="match status" value="1"/>
</dbReference>
<dbReference type="FunFam" id="1.10.287.130:FF:000038">
    <property type="entry name" value="Sensory transduction histidine kinase"/>
    <property type="match status" value="1"/>
</dbReference>
<keyword evidence="9" id="KW-0902">Two-component regulatory system</keyword>
<feature type="domain" description="PAC" evidence="15">
    <location>
        <begin position="251"/>
        <end position="304"/>
    </location>
</feature>
<dbReference type="InterPro" id="IPR003594">
    <property type="entry name" value="HATPase_dom"/>
</dbReference>
<feature type="domain" description="Histidine kinase" evidence="12">
    <location>
        <begin position="507"/>
        <end position="725"/>
    </location>
</feature>
<feature type="domain" description="PAS" evidence="14">
    <location>
        <begin position="174"/>
        <end position="226"/>
    </location>
</feature>
<gene>
    <name evidence="16" type="ORF">SAMN05216580_1751</name>
</gene>
<keyword evidence="17" id="KW-1185">Reference proteome</keyword>
<protein>
    <recommendedName>
        <fullName evidence="3">histidine kinase</fullName>
        <ecNumber evidence="3">2.7.13.3</ecNumber>
    </recommendedName>
</protein>
<dbReference type="GO" id="GO:0000155">
    <property type="term" value="F:phosphorelay sensor kinase activity"/>
    <property type="evidence" value="ECO:0007669"/>
    <property type="project" value="InterPro"/>
</dbReference>
<dbReference type="InterPro" id="IPR036097">
    <property type="entry name" value="HisK_dim/P_sf"/>
</dbReference>
<dbReference type="InterPro" id="IPR003018">
    <property type="entry name" value="GAF"/>
</dbReference>